<evidence type="ECO:0000259" key="6">
    <source>
        <dbReference type="Pfam" id="PF00294"/>
    </source>
</evidence>
<dbReference type="InterPro" id="IPR011611">
    <property type="entry name" value="PfkB_dom"/>
</dbReference>
<feature type="domain" description="Carbohydrate kinase PfkB" evidence="6">
    <location>
        <begin position="39"/>
        <end position="280"/>
    </location>
</feature>
<dbReference type="PANTHER" id="PTHR43085:SF1">
    <property type="entry name" value="PSEUDOURIDINE KINASE-RELATED"/>
    <property type="match status" value="1"/>
</dbReference>
<gene>
    <name evidence="7" type="ORF">GCM10020366_38060</name>
</gene>
<name>A0ABP6RVB6_9PSEU</name>
<dbReference type="Pfam" id="PF00294">
    <property type="entry name" value="PfkB"/>
    <property type="match status" value="1"/>
</dbReference>
<keyword evidence="8" id="KW-1185">Reference proteome</keyword>
<keyword evidence="3" id="KW-0547">Nucleotide-binding</keyword>
<keyword evidence="4" id="KW-0418">Kinase</keyword>
<accession>A0ABP6RVB6</accession>
<dbReference type="InterPro" id="IPR050306">
    <property type="entry name" value="PfkB_Carbo_kinase"/>
</dbReference>
<evidence type="ECO:0000313" key="8">
    <source>
        <dbReference type="Proteomes" id="UP001500483"/>
    </source>
</evidence>
<comment type="similarity">
    <text evidence="1">Belongs to the carbohydrate kinase PfkB family.</text>
</comment>
<dbReference type="SUPFAM" id="SSF53613">
    <property type="entry name" value="Ribokinase-like"/>
    <property type="match status" value="1"/>
</dbReference>
<evidence type="ECO:0000256" key="4">
    <source>
        <dbReference type="ARBA" id="ARBA00022777"/>
    </source>
</evidence>
<proteinExistence type="inferred from homology"/>
<reference evidence="8" key="1">
    <citation type="journal article" date="2019" name="Int. J. Syst. Evol. Microbiol.">
        <title>The Global Catalogue of Microorganisms (GCM) 10K type strain sequencing project: providing services to taxonomists for standard genome sequencing and annotation.</title>
        <authorList>
            <consortium name="The Broad Institute Genomics Platform"/>
            <consortium name="The Broad Institute Genome Sequencing Center for Infectious Disease"/>
            <person name="Wu L."/>
            <person name="Ma J."/>
        </authorList>
    </citation>
    <scope>NUCLEOTIDE SEQUENCE [LARGE SCALE GENOMIC DNA]</scope>
    <source>
        <strain evidence="8">JCM 9687</strain>
    </source>
</reference>
<dbReference type="Gene3D" id="3.40.1190.20">
    <property type="match status" value="1"/>
</dbReference>
<dbReference type="InterPro" id="IPR029056">
    <property type="entry name" value="Ribokinase-like"/>
</dbReference>
<sequence>MGNRIVVAGVASWGINIGVGEPAVDTAASGWDPRWLASGLGGAAGHISTILRALGDEVELCTVAGRDAIGSLIRGSLREHGLDGRGVVDLGVSAEAAVLVAPDGRRAVLSHSTRIAAVQYPEEVFTEMVRGADLAVLTSTPFTRPLLAAAVLHGVPIAVDVNVIADVEDDYYGPWLEVADIVFCSHERLPCSAERWLARIFDRYPGCLVAAVGRGPLGCVLGLRDGRLVRAEAVAPLGVCNTSSAGDSLFAAFLHGWLSTGNAAEALPDAVLYAGWRIGHRFPSGVALTATELARLRQRHPVRVTLDRWDR</sequence>
<evidence type="ECO:0000256" key="3">
    <source>
        <dbReference type="ARBA" id="ARBA00022741"/>
    </source>
</evidence>
<dbReference type="Proteomes" id="UP001500483">
    <property type="component" value="Unassembled WGS sequence"/>
</dbReference>
<organism evidence="7 8">
    <name type="scientific">Saccharopolyspora gregorii</name>
    <dbReference type="NCBI Taxonomy" id="33914"/>
    <lineage>
        <taxon>Bacteria</taxon>
        <taxon>Bacillati</taxon>
        <taxon>Actinomycetota</taxon>
        <taxon>Actinomycetes</taxon>
        <taxon>Pseudonocardiales</taxon>
        <taxon>Pseudonocardiaceae</taxon>
        <taxon>Saccharopolyspora</taxon>
    </lineage>
</organism>
<dbReference type="EMBL" id="BAAAYK010000038">
    <property type="protein sequence ID" value="GAA3359965.1"/>
    <property type="molecule type" value="Genomic_DNA"/>
</dbReference>
<evidence type="ECO:0000256" key="2">
    <source>
        <dbReference type="ARBA" id="ARBA00022679"/>
    </source>
</evidence>
<evidence type="ECO:0000313" key="7">
    <source>
        <dbReference type="EMBL" id="GAA3359965.1"/>
    </source>
</evidence>
<keyword evidence="2" id="KW-0808">Transferase</keyword>
<evidence type="ECO:0000256" key="1">
    <source>
        <dbReference type="ARBA" id="ARBA00010688"/>
    </source>
</evidence>
<dbReference type="PANTHER" id="PTHR43085">
    <property type="entry name" value="HEXOKINASE FAMILY MEMBER"/>
    <property type="match status" value="1"/>
</dbReference>
<dbReference type="RefSeq" id="WP_258341544.1">
    <property type="nucleotide sequence ID" value="NZ_BAAAYK010000038.1"/>
</dbReference>
<comment type="caution">
    <text evidence="7">The sequence shown here is derived from an EMBL/GenBank/DDBJ whole genome shotgun (WGS) entry which is preliminary data.</text>
</comment>
<protein>
    <recommendedName>
        <fullName evidence="6">Carbohydrate kinase PfkB domain-containing protein</fullName>
    </recommendedName>
</protein>
<evidence type="ECO:0000256" key="5">
    <source>
        <dbReference type="ARBA" id="ARBA00022840"/>
    </source>
</evidence>
<keyword evidence="5" id="KW-0067">ATP-binding</keyword>